<keyword evidence="2" id="KW-1185">Reference proteome</keyword>
<organism evidence="1 2">
    <name type="scientific">Aromatoleum toluolicum</name>
    <dbReference type="NCBI Taxonomy" id="90060"/>
    <lineage>
        <taxon>Bacteria</taxon>
        <taxon>Pseudomonadati</taxon>
        <taxon>Pseudomonadota</taxon>
        <taxon>Betaproteobacteria</taxon>
        <taxon>Rhodocyclales</taxon>
        <taxon>Rhodocyclaceae</taxon>
        <taxon>Aromatoleum</taxon>
    </lineage>
</organism>
<proteinExistence type="predicted"/>
<name>A0ABX1NN70_9RHOO</name>
<comment type="caution">
    <text evidence="1">The sequence shown here is derived from an EMBL/GenBank/DDBJ whole genome shotgun (WGS) entry which is preliminary data.</text>
</comment>
<reference evidence="1 2" key="1">
    <citation type="submission" date="2019-12" db="EMBL/GenBank/DDBJ databases">
        <title>Comparative genomics gives insights into the taxonomy of the Azoarcus-Aromatoleum group and reveals separate origins of nif in the plant-associated Azoarcus and non-plant-associated Aromatoleum sub-groups.</title>
        <authorList>
            <person name="Lafos M."/>
            <person name="Maluk M."/>
            <person name="Batista M."/>
            <person name="Junghare M."/>
            <person name="Carmona M."/>
            <person name="Faoro H."/>
            <person name="Cruz L.M."/>
            <person name="Battistoni F."/>
            <person name="De Souza E."/>
            <person name="Pedrosa F."/>
            <person name="Chen W.-M."/>
            <person name="Poole P.S."/>
            <person name="Dixon R.A."/>
            <person name="James E.K."/>
        </authorList>
    </citation>
    <scope>NUCLEOTIDE SEQUENCE [LARGE SCALE GENOMIC DNA]</scope>
    <source>
        <strain evidence="1 2">T</strain>
    </source>
</reference>
<sequence>PPSGPDAPIVVYGSGSATIQIAPWLQGTAGIRVDPAGEITVSGEIALPSSLEIFSKLEYDKRLFGMSTQIPIVPGVVAEVGGNLSANASIGPGALDQLRVGIEYNPSHEENTHVTGDAHLNVPAEAGLRLAARAGVGLGITGASATGGLEIGGTLGISGAAEASVHIDWMPSQGLAIDAEAALHAQPSFRFDVSGYVAVTVLGASLYDERFELAAVELGSGLEFGVRFPVTYREGEPFDVSLDDLEFEVPDVDPAALIDQLGAQIF</sequence>
<feature type="non-terminal residue" evidence="1">
    <location>
        <position position="1"/>
    </location>
</feature>
<dbReference type="EMBL" id="WTVS01000100">
    <property type="protein sequence ID" value="NMG00795.1"/>
    <property type="molecule type" value="Genomic_DNA"/>
</dbReference>
<protein>
    <submittedName>
        <fullName evidence="1">Uncharacterized protein</fullName>
    </submittedName>
</protein>
<dbReference type="Proteomes" id="UP000634522">
    <property type="component" value="Unassembled WGS sequence"/>
</dbReference>
<evidence type="ECO:0000313" key="2">
    <source>
        <dbReference type="Proteomes" id="UP000634522"/>
    </source>
</evidence>
<accession>A0ABX1NN70</accession>
<gene>
    <name evidence="1" type="ORF">GPA27_25765</name>
</gene>
<evidence type="ECO:0000313" key="1">
    <source>
        <dbReference type="EMBL" id="NMG00795.1"/>
    </source>
</evidence>